<dbReference type="Pfam" id="PF01636">
    <property type="entry name" value="APH"/>
    <property type="match status" value="1"/>
</dbReference>
<reference evidence="3" key="2">
    <citation type="journal article" date="2017" name="Stand. Genomic Sci.">
        <title>Complete genome sequence of the sulfur-oxidizing chemolithoautotrophic Sulfurovum lithotrophicum 42BKTT.</title>
        <authorList>
            <person name="Jeon W."/>
            <person name="Priscilla L."/>
            <person name="Park G."/>
            <person name="Lee H."/>
            <person name="Lee N."/>
            <person name="Lee D."/>
            <person name="Kwon H."/>
            <person name="Ahn I."/>
            <person name="Lee C."/>
            <person name="Lee H."/>
            <person name="Ahn J."/>
        </authorList>
    </citation>
    <scope>NUCLEOTIDE SEQUENCE [LARGE SCALE GENOMIC DNA]</scope>
    <source>
        <strain evidence="3">ATCC BAA-797 / 42BKT</strain>
    </source>
</reference>
<dbReference type="EMBL" id="CP011308">
    <property type="protein sequence ID" value="AKF25230.1"/>
    <property type="molecule type" value="Genomic_DNA"/>
</dbReference>
<keyword evidence="3" id="KW-1185">Reference proteome</keyword>
<dbReference type="Gene3D" id="3.90.1200.10">
    <property type="match status" value="1"/>
</dbReference>
<dbReference type="AlphaFoldDB" id="A0A7U4RQW3"/>
<dbReference type="SUPFAM" id="SSF56112">
    <property type="entry name" value="Protein kinase-like (PK-like)"/>
    <property type="match status" value="1"/>
</dbReference>
<accession>A0A7U4RQW3</accession>
<dbReference type="Proteomes" id="UP000034444">
    <property type="component" value="Chromosome"/>
</dbReference>
<name>A0A7U4RQW3_9BACT</name>
<dbReference type="InterPro" id="IPR002575">
    <property type="entry name" value="Aminoglycoside_PTrfase"/>
</dbReference>
<dbReference type="KEGG" id="slh:YH65_07345"/>
<organism evidence="2 3">
    <name type="scientific">Sulfurovum lithotrophicum</name>
    <dbReference type="NCBI Taxonomy" id="206403"/>
    <lineage>
        <taxon>Bacteria</taxon>
        <taxon>Pseudomonadati</taxon>
        <taxon>Campylobacterota</taxon>
        <taxon>Epsilonproteobacteria</taxon>
        <taxon>Campylobacterales</taxon>
        <taxon>Sulfurovaceae</taxon>
        <taxon>Sulfurovum</taxon>
    </lineage>
</organism>
<gene>
    <name evidence="2" type="ORF">YH65_07345</name>
</gene>
<evidence type="ECO:0000313" key="2">
    <source>
        <dbReference type="EMBL" id="AKF25230.1"/>
    </source>
</evidence>
<protein>
    <recommendedName>
        <fullName evidence="1">Aminoglycoside phosphotransferase domain-containing protein</fullName>
    </recommendedName>
</protein>
<feature type="domain" description="Aminoglycoside phosphotransferase" evidence="1">
    <location>
        <begin position="32"/>
        <end position="209"/>
    </location>
</feature>
<dbReference type="InterPro" id="IPR011009">
    <property type="entry name" value="Kinase-like_dom_sf"/>
</dbReference>
<dbReference type="RefSeq" id="WP_046551308.1">
    <property type="nucleotide sequence ID" value="NZ_CP011308.1"/>
</dbReference>
<reference evidence="2 3" key="1">
    <citation type="submission" date="2015-04" db="EMBL/GenBank/DDBJ databases">
        <title>Complete genome sequence of Sulfurovum lithotrophicum ATCC BAA-797T.</title>
        <authorList>
            <person name="Ahn J."/>
            <person name="Park G."/>
            <person name="Jeon W."/>
            <person name="Jang Y."/>
            <person name="Jang M."/>
            <person name="Lee H."/>
            <person name="Lee H."/>
        </authorList>
    </citation>
    <scope>NUCLEOTIDE SEQUENCE [LARGE SCALE GENOMIC DNA]</scope>
    <source>
        <strain evidence="3">ATCC BAA-797 / 42BKT</strain>
    </source>
</reference>
<proteinExistence type="predicted"/>
<evidence type="ECO:0000259" key="1">
    <source>
        <dbReference type="Pfam" id="PF01636"/>
    </source>
</evidence>
<evidence type="ECO:0000313" key="3">
    <source>
        <dbReference type="Proteomes" id="UP000034444"/>
    </source>
</evidence>
<sequence>MGIKTAITHADLPDRYRHLELIPTVNGIMESVYLLSHLYVLKIFKNTISYSTIENETALLWALDGFPVPKVVDQFTINTHPAIVYTQIPGTSIVKPGTRHIKEIALFLKAFHTKSQHIKLPFRLEKYSRTSLQEMIDTLQDPLMDHYFHTIDISLKNEGIIHGDLFPDNCKFNKDRLSGVFDFSDSALGDFHFDLAVVAVGWCFEGTTLCIHKVSILLKYYGSPLDMTAFKTYIRYALLYYATTRYISDQNYTELLQRLKGIL</sequence>